<keyword evidence="3" id="KW-1185">Reference proteome</keyword>
<comment type="caution">
    <text evidence="2">The sequence shown here is derived from an EMBL/GenBank/DDBJ whole genome shotgun (WGS) entry which is preliminary data.</text>
</comment>
<evidence type="ECO:0000313" key="2">
    <source>
        <dbReference type="EMBL" id="MBR0560858.1"/>
    </source>
</evidence>
<reference evidence="2 3" key="1">
    <citation type="submission" date="2021-04" db="EMBL/GenBank/DDBJ databases">
        <title>The complete genome sequence of Neokomagataea sp. TBRC 2177.</title>
        <authorList>
            <person name="Charoenyingcharoen P."/>
            <person name="Yukphan P."/>
        </authorList>
    </citation>
    <scope>NUCLEOTIDE SEQUENCE [LARGE SCALE GENOMIC DNA]</scope>
    <source>
        <strain evidence="2 3">TBRC 2177</strain>
    </source>
</reference>
<protein>
    <submittedName>
        <fullName evidence="2">Uncharacterized protein</fullName>
    </submittedName>
</protein>
<feature type="non-terminal residue" evidence="2">
    <location>
        <position position="73"/>
    </location>
</feature>
<accession>A0ABS5EBB5</accession>
<proteinExistence type="predicted"/>
<organism evidence="2 3">
    <name type="scientific">Neokomagataea anthophila</name>
    <dbReference type="NCBI Taxonomy" id="2826925"/>
    <lineage>
        <taxon>Bacteria</taxon>
        <taxon>Pseudomonadati</taxon>
        <taxon>Pseudomonadota</taxon>
        <taxon>Alphaproteobacteria</taxon>
        <taxon>Acetobacterales</taxon>
        <taxon>Acetobacteraceae</taxon>
        <taxon>Neokomagataea</taxon>
    </lineage>
</organism>
<evidence type="ECO:0000256" key="1">
    <source>
        <dbReference type="SAM" id="MobiDB-lite"/>
    </source>
</evidence>
<name>A0ABS5EBB5_9PROT</name>
<feature type="region of interest" description="Disordered" evidence="1">
    <location>
        <begin position="1"/>
        <end position="56"/>
    </location>
</feature>
<sequence length="73" mass="7573">SSSVTAGGNQDAADGALDVRVESPSSQNTPDFVPRQHTGYQVKKPNMPASAIKGQMRPGGVLRPVIADLAART</sequence>
<dbReference type="RefSeq" id="WP_211683590.1">
    <property type="nucleotide sequence ID" value="NZ_JAGRQH010000218.1"/>
</dbReference>
<evidence type="ECO:0000313" key="3">
    <source>
        <dbReference type="Proteomes" id="UP000677812"/>
    </source>
</evidence>
<dbReference type="Proteomes" id="UP000677812">
    <property type="component" value="Unassembled WGS sequence"/>
</dbReference>
<feature type="non-terminal residue" evidence="2">
    <location>
        <position position="1"/>
    </location>
</feature>
<dbReference type="EMBL" id="JAGRQH010000218">
    <property type="protein sequence ID" value="MBR0560858.1"/>
    <property type="molecule type" value="Genomic_DNA"/>
</dbReference>
<gene>
    <name evidence="2" type="ORF">KB213_12510</name>
</gene>